<keyword evidence="4" id="KW-1185">Reference proteome</keyword>
<reference evidence="4" key="1">
    <citation type="journal article" date="2019" name="Int. J. Syst. Evol. Microbiol.">
        <title>The Global Catalogue of Microorganisms (GCM) 10K type strain sequencing project: providing services to taxonomists for standard genome sequencing and annotation.</title>
        <authorList>
            <consortium name="The Broad Institute Genomics Platform"/>
            <consortium name="The Broad Institute Genome Sequencing Center for Infectious Disease"/>
            <person name="Wu L."/>
            <person name="Ma J."/>
        </authorList>
    </citation>
    <scope>NUCLEOTIDE SEQUENCE [LARGE SCALE GENOMIC DNA]</scope>
    <source>
        <strain evidence="4">JCM 18298</strain>
    </source>
</reference>
<gene>
    <name evidence="3" type="ORF">GCM10023318_13730</name>
</gene>
<keyword evidence="2" id="KW-0472">Membrane</keyword>
<sequence>MSDETNTTVTARERESADLPEQEAPARRIAVRTATAKRFSRSDIGPDHDGDASTTPERAEPFVLQQWAQSAARGLLDIRFQRTATSTLLPLAYVLGSVCAVVLPCVLVVLVWRWSTVWGVLAALVAVPLGVTLAAAVRLTLEFLVHAARLANRVEHMGDLADDLFHALSEVAEPVNQLSEDVRAVQFWRFRRGGSRR</sequence>
<protein>
    <recommendedName>
        <fullName evidence="5">DUF4282 domain-containing protein</fullName>
    </recommendedName>
</protein>
<feature type="compositionally biased region" description="Polar residues" evidence="1">
    <location>
        <begin position="1"/>
        <end position="10"/>
    </location>
</feature>
<feature type="transmembrane region" description="Helical" evidence="2">
    <location>
        <begin position="118"/>
        <end position="141"/>
    </location>
</feature>
<dbReference type="EMBL" id="BAABJM010000001">
    <property type="protein sequence ID" value="GAA5047338.1"/>
    <property type="molecule type" value="Genomic_DNA"/>
</dbReference>
<accession>A0ABP9K232</accession>
<feature type="region of interest" description="Disordered" evidence="1">
    <location>
        <begin position="1"/>
        <end position="56"/>
    </location>
</feature>
<evidence type="ECO:0000313" key="4">
    <source>
        <dbReference type="Proteomes" id="UP001500603"/>
    </source>
</evidence>
<name>A0ABP9K232_9NOCA</name>
<feature type="transmembrane region" description="Helical" evidence="2">
    <location>
        <begin position="88"/>
        <end position="112"/>
    </location>
</feature>
<keyword evidence="2" id="KW-0812">Transmembrane</keyword>
<keyword evidence="2" id="KW-1133">Transmembrane helix</keyword>
<comment type="caution">
    <text evidence="3">The sequence shown here is derived from an EMBL/GenBank/DDBJ whole genome shotgun (WGS) entry which is preliminary data.</text>
</comment>
<dbReference type="RefSeq" id="WP_345494183.1">
    <property type="nucleotide sequence ID" value="NZ_BAABJM010000001.1"/>
</dbReference>
<dbReference type="InterPro" id="IPR025557">
    <property type="entry name" value="DUF4282"/>
</dbReference>
<organism evidence="3 4">
    <name type="scientific">Nocardia callitridis</name>
    <dbReference type="NCBI Taxonomy" id="648753"/>
    <lineage>
        <taxon>Bacteria</taxon>
        <taxon>Bacillati</taxon>
        <taxon>Actinomycetota</taxon>
        <taxon>Actinomycetes</taxon>
        <taxon>Mycobacteriales</taxon>
        <taxon>Nocardiaceae</taxon>
        <taxon>Nocardia</taxon>
    </lineage>
</organism>
<feature type="compositionally biased region" description="Basic and acidic residues" evidence="1">
    <location>
        <begin position="40"/>
        <end position="51"/>
    </location>
</feature>
<evidence type="ECO:0000256" key="1">
    <source>
        <dbReference type="SAM" id="MobiDB-lite"/>
    </source>
</evidence>
<proteinExistence type="predicted"/>
<dbReference type="Pfam" id="PF14110">
    <property type="entry name" value="DUF4282"/>
    <property type="match status" value="1"/>
</dbReference>
<evidence type="ECO:0008006" key="5">
    <source>
        <dbReference type="Google" id="ProtNLM"/>
    </source>
</evidence>
<dbReference type="Proteomes" id="UP001500603">
    <property type="component" value="Unassembled WGS sequence"/>
</dbReference>
<evidence type="ECO:0000256" key="2">
    <source>
        <dbReference type="SAM" id="Phobius"/>
    </source>
</evidence>
<evidence type="ECO:0000313" key="3">
    <source>
        <dbReference type="EMBL" id="GAA5047338.1"/>
    </source>
</evidence>